<comment type="caution">
    <text evidence="10">The sequence shown here is derived from an EMBL/GenBank/DDBJ whole genome shotgun (WGS) entry which is preliminary data.</text>
</comment>
<dbReference type="CDD" id="cd17541">
    <property type="entry name" value="REC_CheB-like"/>
    <property type="match status" value="1"/>
</dbReference>
<comment type="catalytic activity">
    <reaction evidence="5">
        <text>L-glutaminyl-[protein] + H2O = L-glutamyl-[protein] + NH4(+)</text>
        <dbReference type="Rhea" id="RHEA:16441"/>
        <dbReference type="Rhea" id="RHEA-COMP:10207"/>
        <dbReference type="Rhea" id="RHEA-COMP:10208"/>
        <dbReference type="ChEBI" id="CHEBI:15377"/>
        <dbReference type="ChEBI" id="CHEBI:28938"/>
        <dbReference type="ChEBI" id="CHEBI:29973"/>
        <dbReference type="ChEBI" id="CHEBI:30011"/>
        <dbReference type="EC" id="3.5.1.44"/>
    </reaction>
</comment>
<dbReference type="PROSITE" id="PS50110">
    <property type="entry name" value="RESPONSE_REGULATORY"/>
    <property type="match status" value="1"/>
</dbReference>
<keyword evidence="2 5" id="KW-0145">Chemotaxis</keyword>
<keyword evidence="1 5" id="KW-0963">Cytoplasm</keyword>
<organism evidence="10 11">
    <name type="scientific">Cohnella suwonensis</name>
    <dbReference type="NCBI Taxonomy" id="696072"/>
    <lineage>
        <taxon>Bacteria</taxon>
        <taxon>Bacillati</taxon>
        <taxon>Bacillota</taxon>
        <taxon>Bacilli</taxon>
        <taxon>Bacillales</taxon>
        <taxon>Paenibacillaceae</taxon>
        <taxon>Cohnella</taxon>
    </lineage>
</organism>
<dbReference type="InterPro" id="IPR035909">
    <property type="entry name" value="CheB_C"/>
</dbReference>
<evidence type="ECO:0000256" key="7">
    <source>
        <dbReference type="PROSITE-ProRule" id="PRU00169"/>
    </source>
</evidence>
<feature type="active site" evidence="5 6">
    <location>
        <position position="173"/>
    </location>
</feature>
<dbReference type="GO" id="GO:0008984">
    <property type="term" value="F:protein-glutamate methylesterase activity"/>
    <property type="evidence" value="ECO:0007669"/>
    <property type="project" value="UniProtKB-EC"/>
</dbReference>
<evidence type="ECO:0000256" key="1">
    <source>
        <dbReference type="ARBA" id="ARBA00022490"/>
    </source>
</evidence>
<evidence type="ECO:0000256" key="2">
    <source>
        <dbReference type="ARBA" id="ARBA00022500"/>
    </source>
</evidence>
<dbReference type="PANTHER" id="PTHR42872">
    <property type="entry name" value="PROTEIN-GLUTAMATE METHYLESTERASE/PROTEIN-GLUTAMINE GLUTAMINASE"/>
    <property type="match status" value="1"/>
</dbReference>
<feature type="active site" evidence="5 6">
    <location>
        <position position="200"/>
    </location>
</feature>
<gene>
    <name evidence="5 10" type="primary">cheB</name>
    <name evidence="10" type="ORF">ACFPPD_23975</name>
</gene>
<evidence type="ECO:0000313" key="10">
    <source>
        <dbReference type="EMBL" id="MFC5471741.1"/>
    </source>
</evidence>
<dbReference type="InterPro" id="IPR008248">
    <property type="entry name" value="CheB-like"/>
</dbReference>
<dbReference type="SUPFAM" id="SSF52738">
    <property type="entry name" value="Methylesterase CheB, C-terminal domain"/>
    <property type="match status" value="1"/>
</dbReference>
<comment type="similarity">
    <text evidence="5">Belongs to the CheB family.</text>
</comment>
<dbReference type="GO" id="GO:0032259">
    <property type="term" value="P:methylation"/>
    <property type="evidence" value="ECO:0007669"/>
    <property type="project" value="UniProtKB-KW"/>
</dbReference>
<evidence type="ECO:0000256" key="4">
    <source>
        <dbReference type="ARBA" id="ARBA00048267"/>
    </source>
</evidence>
<dbReference type="SUPFAM" id="SSF52172">
    <property type="entry name" value="CheY-like"/>
    <property type="match status" value="1"/>
</dbReference>
<evidence type="ECO:0000256" key="6">
    <source>
        <dbReference type="PROSITE-ProRule" id="PRU00050"/>
    </source>
</evidence>
<feature type="active site" evidence="5 6">
    <location>
        <position position="296"/>
    </location>
</feature>
<dbReference type="Proteomes" id="UP001596105">
    <property type="component" value="Unassembled WGS sequence"/>
</dbReference>
<dbReference type="InterPro" id="IPR011006">
    <property type="entry name" value="CheY-like_superfamily"/>
</dbReference>
<feature type="modified residue" description="4-aspartylphosphate" evidence="5 7">
    <location>
        <position position="55"/>
    </location>
</feature>
<comment type="function">
    <text evidence="5">Involved in chemotaxis. Part of a chemotaxis signal transduction system that modulates chemotaxis in response to various stimuli. Catalyzes the demethylation of specific methylglutamate residues introduced into the chemoreceptors (methyl-accepting chemotaxis proteins or MCP) by CheR. Also mediates the irreversible deamidation of specific glutamine residues to glutamic acid.</text>
</comment>
<dbReference type="EC" id="3.5.1.44" evidence="5"/>
<name>A0ABW0M462_9BACL</name>
<dbReference type="CDD" id="cd16432">
    <property type="entry name" value="CheB_Rec"/>
    <property type="match status" value="1"/>
</dbReference>
<dbReference type="Gene3D" id="3.40.50.180">
    <property type="entry name" value="Methylesterase CheB, C-terminal domain"/>
    <property type="match status" value="1"/>
</dbReference>
<dbReference type="PANTHER" id="PTHR42872:SF6">
    <property type="entry name" value="PROTEIN-GLUTAMATE METHYLESTERASE_PROTEIN-GLUTAMINE GLUTAMINASE"/>
    <property type="match status" value="1"/>
</dbReference>
<comment type="catalytic activity">
    <reaction evidence="4 5">
        <text>[protein]-L-glutamate 5-O-methyl ester + H2O = L-glutamyl-[protein] + methanol + H(+)</text>
        <dbReference type="Rhea" id="RHEA:23236"/>
        <dbReference type="Rhea" id="RHEA-COMP:10208"/>
        <dbReference type="Rhea" id="RHEA-COMP:10311"/>
        <dbReference type="ChEBI" id="CHEBI:15377"/>
        <dbReference type="ChEBI" id="CHEBI:15378"/>
        <dbReference type="ChEBI" id="CHEBI:17790"/>
        <dbReference type="ChEBI" id="CHEBI:29973"/>
        <dbReference type="ChEBI" id="CHEBI:82795"/>
        <dbReference type="EC" id="3.1.1.61"/>
    </reaction>
</comment>
<dbReference type="HAMAP" id="MF_00099">
    <property type="entry name" value="CheB_chemtxs"/>
    <property type="match status" value="1"/>
</dbReference>
<evidence type="ECO:0000259" key="8">
    <source>
        <dbReference type="PROSITE" id="PS50110"/>
    </source>
</evidence>
<dbReference type="NCBIfam" id="NF001965">
    <property type="entry name" value="PRK00742.1"/>
    <property type="match status" value="1"/>
</dbReference>
<keyword evidence="5 7" id="KW-0597">Phosphoprotein</keyword>
<accession>A0ABW0M462</accession>
<evidence type="ECO:0000259" key="9">
    <source>
        <dbReference type="PROSITE" id="PS50122"/>
    </source>
</evidence>
<feature type="domain" description="Response regulatory" evidence="8">
    <location>
        <begin position="4"/>
        <end position="121"/>
    </location>
</feature>
<dbReference type="PIRSF" id="PIRSF000876">
    <property type="entry name" value="RR_chemtxs_CheB"/>
    <property type="match status" value="1"/>
</dbReference>
<dbReference type="InterPro" id="IPR001789">
    <property type="entry name" value="Sig_transdc_resp-reg_receiver"/>
</dbReference>
<dbReference type="PROSITE" id="PS50122">
    <property type="entry name" value="CHEB"/>
    <property type="match status" value="1"/>
</dbReference>
<comment type="subcellular location">
    <subcellularLocation>
        <location evidence="5">Cytoplasm</location>
    </subcellularLocation>
</comment>
<evidence type="ECO:0000256" key="3">
    <source>
        <dbReference type="ARBA" id="ARBA00022801"/>
    </source>
</evidence>
<evidence type="ECO:0000313" key="11">
    <source>
        <dbReference type="Proteomes" id="UP001596105"/>
    </source>
</evidence>
<keyword evidence="10" id="KW-0489">Methyltransferase</keyword>
<protein>
    <recommendedName>
        <fullName evidence="5">Protein-glutamate methylesterase/protein-glutamine glutaminase</fullName>
        <ecNumber evidence="5">3.1.1.61</ecNumber>
        <ecNumber evidence="5">3.5.1.44</ecNumber>
    </recommendedName>
</protein>
<dbReference type="Pfam" id="PF01339">
    <property type="entry name" value="CheB_methylest"/>
    <property type="match status" value="1"/>
</dbReference>
<dbReference type="EMBL" id="JBHSMH010000111">
    <property type="protein sequence ID" value="MFC5471741.1"/>
    <property type="molecule type" value="Genomic_DNA"/>
</dbReference>
<dbReference type="Gene3D" id="3.40.50.2300">
    <property type="match status" value="1"/>
</dbReference>
<keyword evidence="3 5" id="KW-0378">Hydrolase</keyword>
<dbReference type="Pfam" id="PF00072">
    <property type="entry name" value="Response_reg"/>
    <property type="match status" value="1"/>
</dbReference>
<dbReference type="EC" id="3.1.1.61" evidence="5"/>
<comment type="PTM">
    <text evidence="5">Phosphorylated by CheA. Phosphorylation of the N-terminal regulatory domain activates the methylesterase activity.</text>
</comment>
<comment type="domain">
    <text evidence="5">Contains a C-terminal catalytic domain, and an N-terminal region which modulates catalytic activity.</text>
</comment>
<keyword evidence="11" id="KW-1185">Reference proteome</keyword>
<dbReference type="GO" id="GO:0008168">
    <property type="term" value="F:methyltransferase activity"/>
    <property type="evidence" value="ECO:0007669"/>
    <property type="project" value="UniProtKB-KW"/>
</dbReference>
<reference evidence="11" key="1">
    <citation type="journal article" date="2019" name="Int. J. Syst. Evol. Microbiol.">
        <title>The Global Catalogue of Microorganisms (GCM) 10K type strain sequencing project: providing services to taxonomists for standard genome sequencing and annotation.</title>
        <authorList>
            <consortium name="The Broad Institute Genomics Platform"/>
            <consortium name="The Broad Institute Genome Sequencing Center for Infectious Disease"/>
            <person name="Wu L."/>
            <person name="Ma J."/>
        </authorList>
    </citation>
    <scope>NUCLEOTIDE SEQUENCE [LARGE SCALE GENOMIC DNA]</scope>
    <source>
        <strain evidence="11">CCUG 57113</strain>
    </source>
</reference>
<keyword evidence="10" id="KW-0808">Transferase</keyword>
<sequence>MKYRVLVVDDSAYMRNLIADLIGDDPELEAVGFAKEGREAVDKVKSLRPDVVALDVELPDLNHIDALERMMRECPVPVVMLGTHSHFGASETISALQAGAVDFIAKPVGAALTGLSEFKKELAGKLKAAALVPVDKLREWVSAPFDYFPGMGNPLRLSPEDDSVVQMIAIGASAVGSRSLRELLGPLPADFPHPIVVVQHMPSPFTAAQALQLNKMTALRVVEARDGQSVRGGFVYIAPGESHTKVVQSQEGFRIALSREPPRSGHRPSVDELFDSVSKLSLQKRHFVLLAGKGKDGAQELANAKRSGASSTYAESMQSCAACGMPRAAIDTGAVDYILTPAEIADKLIQLSIRQIPT</sequence>
<dbReference type="SMART" id="SM00448">
    <property type="entry name" value="REC"/>
    <property type="match status" value="1"/>
</dbReference>
<dbReference type="RefSeq" id="WP_209744039.1">
    <property type="nucleotide sequence ID" value="NZ_JBHSMH010000111.1"/>
</dbReference>
<proteinExistence type="inferred from homology"/>
<dbReference type="InterPro" id="IPR000673">
    <property type="entry name" value="Sig_transdc_resp-reg_Me-estase"/>
</dbReference>
<evidence type="ECO:0000256" key="5">
    <source>
        <dbReference type="HAMAP-Rule" id="MF_00099"/>
    </source>
</evidence>
<feature type="domain" description="CheB-type methylesterase" evidence="9">
    <location>
        <begin position="161"/>
        <end position="350"/>
    </location>
</feature>